<feature type="compositionally biased region" description="Basic and acidic residues" evidence="3">
    <location>
        <begin position="71"/>
        <end position="80"/>
    </location>
</feature>
<keyword evidence="1" id="KW-0482">Metalloprotease</keyword>
<feature type="compositionally biased region" description="Basic and acidic residues" evidence="3">
    <location>
        <begin position="341"/>
        <end position="359"/>
    </location>
</feature>
<dbReference type="PANTHER" id="PTHR11905">
    <property type="entry name" value="ADAM A DISINTEGRIN AND METALLOPROTEASE DOMAIN"/>
    <property type="match status" value="1"/>
</dbReference>
<feature type="region of interest" description="Disordered" evidence="3">
    <location>
        <begin position="281"/>
        <end position="526"/>
    </location>
</feature>
<feature type="compositionally biased region" description="Acidic residues" evidence="3">
    <location>
        <begin position="220"/>
        <end position="229"/>
    </location>
</feature>
<feature type="compositionally biased region" description="Basic and acidic residues" evidence="3">
    <location>
        <begin position="445"/>
        <end position="456"/>
    </location>
</feature>
<name>A0AAN8XBA1_HALRR</name>
<feature type="region of interest" description="Disordered" evidence="3">
    <location>
        <begin position="68"/>
        <end position="94"/>
    </location>
</feature>
<keyword evidence="7" id="KW-1185">Reference proteome</keyword>
<evidence type="ECO:0000256" key="3">
    <source>
        <dbReference type="SAM" id="MobiDB-lite"/>
    </source>
</evidence>
<evidence type="ECO:0000256" key="1">
    <source>
        <dbReference type="ARBA" id="ARBA00023049"/>
    </source>
</evidence>
<feature type="domain" description="Peptidase M12B propeptide" evidence="5">
    <location>
        <begin position="42"/>
        <end position="153"/>
    </location>
</feature>
<keyword evidence="1" id="KW-0378">Hydrolase</keyword>
<keyword evidence="4" id="KW-0812">Transmembrane</keyword>
<dbReference type="GO" id="GO:0008237">
    <property type="term" value="F:metallopeptidase activity"/>
    <property type="evidence" value="ECO:0007669"/>
    <property type="project" value="UniProtKB-KW"/>
</dbReference>
<sequence length="661" mass="76239">MEKANSFYQSYKNWKIEVTDHTPRWELKEKSWSASLDSSKSQLVYPVRVDSAGHVISLDVTSKYHSTFPKSGERIKRDSTDGGEGGARAGETSETSHEKLYIVINNDNKELFLRLTPNTKLVTPYTVIEWVLEDGRRILKQATGDCFYVGRLQNTEKSLVAISNCDGLTGYIQTQNDSYFIEPLRRSSGEDDANEPRPHLIYKVDSITSRLNLSLQQDQEFQESEDELQNDSSVTHSRNDEKENVTLMEVEYLYRKKRSFSLTALKAAKSGRSERVANLKRIRRKRIERSSDDTQPKFRRNLTTPKFTTTRSGIPKFSERTSRFPAPWTPKFLGALNSPEENERQKRDDDVGNKTHTDDNLTSNDSHNSLETGEATTTQRNVIAIEHENEVPKEETRASKKGNRKDKKNCRKHRKNRRKNDTELDGETTQAEKCKSRKSRGNLSKAEREKKRQERKERKRRKKEQKRKEKERKKLQREKKRQERRKRRGKTIEAEERSINDVQPQDDDIATNNSTETKRLPDPFEGEDWDGYSPDMFWETDIAAGSSGLTEVSFGPSLNVTDPPKWLELVVAVDNTVIDFHGDDEVEKYVFTLFNIEEAKGDIGVGACIFLIFLCFIFVLLKTTNRRGVHGRGLLNEAFLHQIYSEILSHPAGFNGMRRLV</sequence>
<feature type="compositionally biased region" description="Polar residues" evidence="3">
    <location>
        <begin position="360"/>
        <end position="381"/>
    </location>
</feature>
<evidence type="ECO:0000256" key="2">
    <source>
        <dbReference type="ARBA" id="ARBA00023157"/>
    </source>
</evidence>
<evidence type="ECO:0000313" key="6">
    <source>
        <dbReference type="EMBL" id="KAK7075439.1"/>
    </source>
</evidence>
<feature type="compositionally biased region" description="Basic and acidic residues" evidence="3">
    <location>
        <begin position="490"/>
        <end position="499"/>
    </location>
</feature>
<comment type="caution">
    <text evidence="6">The sequence shown here is derived from an EMBL/GenBank/DDBJ whole genome shotgun (WGS) entry which is preliminary data.</text>
</comment>
<protein>
    <recommendedName>
        <fullName evidence="5">Peptidase M12B propeptide domain-containing protein</fullName>
    </recommendedName>
</protein>
<feature type="compositionally biased region" description="Polar residues" evidence="3">
    <location>
        <begin position="301"/>
        <end position="312"/>
    </location>
</feature>
<keyword evidence="2" id="KW-1015">Disulfide bond</keyword>
<reference evidence="6 7" key="1">
    <citation type="submission" date="2023-11" db="EMBL/GenBank/DDBJ databases">
        <title>Halocaridina rubra genome assembly.</title>
        <authorList>
            <person name="Smith C."/>
        </authorList>
    </citation>
    <scope>NUCLEOTIDE SEQUENCE [LARGE SCALE GENOMIC DNA]</scope>
    <source>
        <strain evidence="6">EP-1</strain>
        <tissue evidence="6">Whole</tissue>
    </source>
</reference>
<dbReference type="InterPro" id="IPR002870">
    <property type="entry name" value="Peptidase_M12B_N"/>
</dbReference>
<gene>
    <name evidence="6" type="ORF">SK128_028021</name>
</gene>
<dbReference type="PANTHER" id="PTHR11905:SF159">
    <property type="entry name" value="ADAM METALLOPROTEASE"/>
    <property type="match status" value="1"/>
</dbReference>
<proteinExistence type="predicted"/>
<dbReference type="EMBL" id="JAXCGZ010010688">
    <property type="protein sequence ID" value="KAK7075439.1"/>
    <property type="molecule type" value="Genomic_DNA"/>
</dbReference>
<keyword evidence="4" id="KW-0472">Membrane</keyword>
<evidence type="ECO:0000313" key="7">
    <source>
        <dbReference type="Proteomes" id="UP001381693"/>
    </source>
</evidence>
<feature type="transmembrane region" description="Helical" evidence="4">
    <location>
        <begin position="603"/>
        <end position="621"/>
    </location>
</feature>
<feature type="compositionally biased region" description="Basic residues" evidence="3">
    <location>
        <begin position="399"/>
        <end position="418"/>
    </location>
</feature>
<evidence type="ECO:0000256" key="4">
    <source>
        <dbReference type="SAM" id="Phobius"/>
    </source>
</evidence>
<accession>A0AAN8XBA1</accession>
<feature type="compositionally biased region" description="Basic residues" evidence="3">
    <location>
        <begin position="457"/>
        <end position="489"/>
    </location>
</feature>
<organism evidence="6 7">
    <name type="scientific">Halocaridina rubra</name>
    <name type="common">Hawaiian red shrimp</name>
    <dbReference type="NCBI Taxonomy" id="373956"/>
    <lineage>
        <taxon>Eukaryota</taxon>
        <taxon>Metazoa</taxon>
        <taxon>Ecdysozoa</taxon>
        <taxon>Arthropoda</taxon>
        <taxon>Crustacea</taxon>
        <taxon>Multicrustacea</taxon>
        <taxon>Malacostraca</taxon>
        <taxon>Eumalacostraca</taxon>
        <taxon>Eucarida</taxon>
        <taxon>Decapoda</taxon>
        <taxon>Pleocyemata</taxon>
        <taxon>Caridea</taxon>
        <taxon>Atyoidea</taxon>
        <taxon>Atyidae</taxon>
        <taxon>Halocaridina</taxon>
    </lineage>
</organism>
<dbReference type="Pfam" id="PF01562">
    <property type="entry name" value="Pep_M12B_propep"/>
    <property type="match status" value="1"/>
</dbReference>
<evidence type="ECO:0000259" key="5">
    <source>
        <dbReference type="Pfam" id="PF01562"/>
    </source>
</evidence>
<dbReference type="Proteomes" id="UP001381693">
    <property type="component" value="Unassembled WGS sequence"/>
</dbReference>
<dbReference type="AlphaFoldDB" id="A0AAN8XBA1"/>
<keyword evidence="1" id="KW-0645">Protease</keyword>
<keyword evidence="4" id="KW-1133">Transmembrane helix</keyword>
<feature type="region of interest" description="Disordered" evidence="3">
    <location>
        <begin position="218"/>
        <end position="241"/>
    </location>
</feature>
<feature type="compositionally biased region" description="Basic and acidic residues" evidence="3">
    <location>
        <begin position="385"/>
        <end position="398"/>
    </location>
</feature>